<protein>
    <submittedName>
        <fullName evidence="1">Uncharacterized protein</fullName>
    </submittedName>
</protein>
<organism evidence="1 2">
    <name type="scientific">Gordonia terrae C-6</name>
    <dbReference type="NCBI Taxonomy" id="1316928"/>
    <lineage>
        <taxon>Bacteria</taxon>
        <taxon>Bacillati</taxon>
        <taxon>Actinomycetota</taxon>
        <taxon>Actinomycetes</taxon>
        <taxon>Mycobacteriales</taxon>
        <taxon>Gordoniaceae</taxon>
        <taxon>Gordonia</taxon>
    </lineage>
</organism>
<dbReference type="RefSeq" id="WP_010841534.1">
    <property type="nucleotide sequence ID" value="NZ_AQPW01000004.1"/>
</dbReference>
<evidence type="ECO:0000313" key="2">
    <source>
        <dbReference type="Proteomes" id="UP000013569"/>
    </source>
</evidence>
<accession>R7YCK5</accession>
<evidence type="ECO:0000313" key="1">
    <source>
        <dbReference type="EMBL" id="EON33765.1"/>
    </source>
</evidence>
<dbReference type="EMBL" id="AQPW01000004">
    <property type="protein sequence ID" value="EON33765.1"/>
    <property type="molecule type" value="Genomic_DNA"/>
</dbReference>
<dbReference type="Proteomes" id="UP000013569">
    <property type="component" value="Unassembled WGS sequence"/>
</dbReference>
<dbReference type="PATRIC" id="fig|1316928.3.peg.1080"/>
<sequence>MDETQESRIAHVKYVAGGCEVEIDDFVAQLVAERASDRFKRDLYMRMSISLCRKQQREINFANVKYVIDMIQFGEEWL</sequence>
<name>R7YCK5_9ACTN</name>
<dbReference type="OrthoDB" id="9876416at2"/>
<proteinExistence type="predicted"/>
<comment type="caution">
    <text evidence="1">The sequence shown here is derived from an EMBL/GenBank/DDBJ whole genome shotgun (WGS) entry which is preliminary data.</text>
</comment>
<dbReference type="AlphaFoldDB" id="R7YCK5"/>
<reference evidence="1 2" key="1">
    <citation type="journal article" date="2013" name="Genome Announc.">
        <title>Draft Genome Sequence of a Benzothiophene-Desulfurizing Bacterium, Gordona terrae Strain C-6.</title>
        <authorList>
            <person name="Wang W."/>
            <person name="Ma T."/>
            <person name="Ren Y."/>
            <person name="Li G."/>
        </authorList>
    </citation>
    <scope>NUCLEOTIDE SEQUENCE [LARGE SCALE GENOMIC DNA]</scope>
    <source>
        <strain evidence="1 2">C-6</strain>
    </source>
</reference>
<gene>
    <name evidence="1" type="ORF">GTC6_05342</name>
</gene>